<name>H1YEV2_9SPHI</name>
<dbReference type="STRING" id="714943.Mucpa_0169"/>
<keyword evidence="2" id="KW-1185">Reference proteome</keyword>
<organism evidence="1 2">
    <name type="scientific">Mucilaginibacter paludis DSM 18603</name>
    <dbReference type="NCBI Taxonomy" id="714943"/>
    <lineage>
        <taxon>Bacteria</taxon>
        <taxon>Pseudomonadati</taxon>
        <taxon>Bacteroidota</taxon>
        <taxon>Sphingobacteriia</taxon>
        <taxon>Sphingobacteriales</taxon>
        <taxon>Sphingobacteriaceae</taxon>
        <taxon>Mucilaginibacter</taxon>
    </lineage>
</organism>
<reference evidence="1" key="1">
    <citation type="submission" date="2011-09" db="EMBL/GenBank/DDBJ databases">
        <title>The permanent draft genome of Mucilaginibacter paludis DSM 18603.</title>
        <authorList>
            <consortium name="US DOE Joint Genome Institute (JGI-PGF)"/>
            <person name="Lucas S."/>
            <person name="Han J."/>
            <person name="Lapidus A."/>
            <person name="Bruce D."/>
            <person name="Goodwin L."/>
            <person name="Pitluck S."/>
            <person name="Peters L."/>
            <person name="Kyrpides N."/>
            <person name="Mavromatis K."/>
            <person name="Ivanova N."/>
            <person name="Mikhailova N."/>
            <person name="Held B."/>
            <person name="Detter J.C."/>
            <person name="Tapia R."/>
            <person name="Han C."/>
            <person name="Land M."/>
            <person name="Hauser L."/>
            <person name="Markowitz V."/>
            <person name="Cheng J.-F."/>
            <person name="Hugenholtz P."/>
            <person name="Woyke T."/>
            <person name="Wu D."/>
            <person name="Tindall B."/>
            <person name="Brambilla E."/>
            <person name="Klenk H.-P."/>
            <person name="Eisen J.A."/>
        </authorList>
    </citation>
    <scope>NUCLEOTIDE SEQUENCE [LARGE SCALE GENOMIC DNA]</scope>
    <source>
        <strain evidence="1">DSM 18603</strain>
    </source>
</reference>
<proteinExistence type="predicted"/>
<gene>
    <name evidence="1" type="ORF">Mucpa_0169</name>
</gene>
<evidence type="ECO:0000313" key="2">
    <source>
        <dbReference type="Proteomes" id="UP000002774"/>
    </source>
</evidence>
<evidence type="ECO:0000313" key="1">
    <source>
        <dbReference type="EMBL" id="EHQ24369.1"/>
    </source>
</evidence>
<dbReference type="HOGENOM" id="CLU_3009371_0_0_10"/>
<protein>
    <submittedName>
        <fullName evidence="1">Uncharacterized protein</fullName>
    </submittedName>
</protein>
<dbReference type="AlphaFoldDB" id="H1YEV2"/>
<dbReference type="Proteomes" id="UP000002774">
    <property type="component" value="Chromosome"/>
</dbReference>
<accession>H1YEV2</accession>
<dbReference type="EMBL" id="CM001403">
    <property type="protein sequence ID" value="EHQ24369.1"/>
    <property type="molecule type" value="Genomic_DNA"/>
</dbReference>
<sequence>MSKVKHLLKAGAFSKNKYTKYIIISSNSGLLCLYNHGYKYNANEYRVRQIIHLLFN</sequence>